<dbReference type="AlphaFoldDB" id="F1L5X0"/>
<name>F1L5X0_ASCSU</name>
<reference evidence="2" key="1">
    <citation type="journal article" date="2011" name="Genome Res.">
        <title>Deep small RNA sequencing from the nematode Ascaris reveals conservation, functional diversification, and novel developmental profiles.</title>
        <authorList>
            <person name="Wang J."/>
            <person name="Czech B."/>
            <person name="Crunk A."/>
            <person name="Wallace A."/>
            <person name="Mitreva M."/>
            <person name="Hannon G.J."/>
            <person name="Davis R.E."/>
        </authorList>
    </citation>
    <scope>NUCLEOTIDE SEQUENCE</scope>
</reference>
<evidence type="ECO:0000256" key="1">
    <source>
        <dbReference type="SAM" id="MobiDB-lite"/>
    </source>
</evidence>
<organism evidence="2">
    <name type="scientific">Ascaris suum</name>
    <name type="common">Pig roundworm</name>
    <name type="synonym">Ascaris lumbricoides</name>
    <dbReference type="NCBI Taxonomy" id="6253"/>
    <lineage>
        <taxon>Eukaryota</taxon>
        <taxon>Metazoa</taxon>
        <taxon>Ecdysozoa</taxon>
        <taxon>Nematoda</taxon>
        <taxon>Chromadorea</taxon>
        <taxon>Rhabditida</taxon>
        <taxon>Spirurina</taxon>
        <taxon>Ascaridomorpha</taxon>
        <taxon>Ascaridoidea</taxon>
        <taxon>Ascarididae</taxon>
        <taxon>Ascaris</taxon>
    </lineage>
</organism>
<proteinExistence type="evidence at transcript level"/>
<feature type="region of interest" description="Disordered" evidence="1">
    <location>
        <begin position="272"/>
        <end position="316"/>
    </location>
</feature>
<feature type="non-terminal residue" evidence="2">
    <location>
        <position position="507"/>
    </location>
</feature>
<protein>
    <submittedName>
        <fullName evidence="2">Baculoviral IAP repeat-containing protein 6</fullName>
    </submittedName>
</protein>
<dbReference type="EMBL" id="JI172013">
    <property type="protein sequence ID" value="ADY45524.1"/>
    <property type="molecule type" value="mRNA"/>
</dbReference>
<sequence>MGTSVTVMPMPIAVNAGSGVKYPWSSPALSTSHLTPKQVSGSAAISGSSLTKTATVTSAKEAVAVSAFLNSVTAQDEIDWLDVFNMVLGETNDGFNNAASTTTDSSATNSIVPPPGTGYALNSRFGSNASEPSAGRDVKKRVFLSPSQLSGLLEVEPLTFACCAASEHVKVENLDTGTITTISSSNTPVVHVASKGPVVMKTANAADLSQTATSVTLTSETDLDTFLKANLKANLQSLSARMKKIAMEVNDQCAKDQNSSTETGMHTACTDAAQGSTTQGSSASTFGVPTTPKTTPFMTPTPLSPSHLSPINSETNLTILPEEDRIDETRSEELSGENLLCESTRAAKTVLTPAITVVPCDLLKPPPIQVLSIERMAAGARKFVVLDFGVPVLLTDILIPSCTELSSLFVDVWLLGESVDGQRLIASAQISEQKYRAAGYCPNNAYTFRKADVRGQATVQRTMSRPNWILLRPSLLLRMATIRMSTHDRTVGLLSNSPSSLSTSTTS</sequence>
<evidence type="ECO:0000313" key="2">
    <source>
        <dbReference type="EMBL" id="ADY45524.1"/>
    </source>
</evidence>
<accession>F1L5X0</accession>
<feature type="compositionally biased region" description="Low complexity" evidence="1">
    <location>
        <begin position="272"/>
        <end position="310"/>
    </location>
</feature>